<evidence type="ECO:0000256" key="3">
    <source>
        <dbReference type="ARBA" id="ARBA00012438"/>
    </source>
</evidence>
<keyword evidence="6 11" id="KW-0812">Transmembrane</keyword>
<keyword evidence="8 11" id="KW-1133">Transmembrane helix</keyword>
<dbReference type="InterPro" id="IPR005467">
    <property type="entry name" value="His_kinase_dom"/>
</dbReference>
<dbReference type="Gene3D" id="1.10.287.130">
    <property type="match status" value="1"/>
</dbReference>
<keyword evidence="4" id="KW-0597">Phosphoprotein</keyword>
<dbReference type="InterPro" id="IPR004358">
    <property type="entry name" value="Sig_transdc_His_kin-like_C"/>
</dbReference>
<dbReference type="Pfam" id="PF02518">
    <property type="entry name" value="HATPase_c"/>
    <property type="match status" value="1"/>
</dbReference>
<dbReference type="SUPFAM" id="SSF55874">
    <property type="entry name" value="ATPase domain of HSP90 chaperone/DNA topoisomerase II/histidine kinase"/>
    <property type="match status" value="1"/>
</dbReference>
<keyword evidence="9" id="KW-0902">Two-component regulatory system</keyword>
<keyword evidence="7" id="KW-0418">Kinase</keyword>
<comment type="caution">
    <text evidence="14">The sequence shown here is derived from an EMBL/GenBank/DDBJ whole genome shotgun (WGS) entry which is preliminary data.</text>
</comment>
<evidence type="ECO:0000256" key="9">
    <source>
        <dbReference type="ARBA" id="ARBA00023012"/>
    </source>
</evidence>
<name>A0A011PRS2_9PROT</name>
<evidence type="ECO:0000256" key="6">
    <source>
        <dbReference type="ARBA" id="ARBA00022692"/>
    </source>
</evidence>
<dbReference type="GO" id="GO:0000160">
    <property type="term" value="P:phosphorelay signal transduction system"/>
    <property type="evidence" value="ECO:0007669"/>
    <property type="project" value="UniProtKB-KW"/>
</dbReference>
<evidence type="ECO:0000256" key="2">
    <source>
        <dbReference type="ARBA" id="ARBA00004370"/>
    </source>
</evidence>
<sequence length="507" mass="53402">MSLSVGRSPLAARGSLRLRLLAGTLFWIAASIAVAAWGLSSLFREHVATQFHAELNTHLNQLTAHLAVDPEGQATLAMALSDPRLSLPYSGLYWQVDALPAAGESAQAGAALAGQLRSRSLWDGVLAVPSDAPADGEIHQHRVAGPGGAWLGMVERVVRVDEGSGAAADVVGAAATAATARLKPTLRAFRLIVAADEKLMLEPASRFDGALWLALGILAAGLVVAALVQVFVGLAPLRKLRAALGRVRDGDAQRLDGQFPSEITPLVDEFNTVLAQNAEVVERARTQAGNLAHALKTPLSVLANAANGKNDELARLVVAQVDTAKRQVDYHLARARAAATLRVPGARTPLRPALEALLRTMRRIHAERQLELLLRPIPENMAFRGEEYDLQEMLGNLLDNACKWASSRVEVAAGSDNECLLIIIDDDGPGIATGDRDAVLRRGVRADEQVPGSGLGLSIVGDLAQLYGGGLHLAGSSLGGLRVVLRLPAVRGQRVGSESGPGPGSWS</sequence>
<evidence type="ECO:0000259" key="13">
    <source>
        <dbReference type="PROSITE" id="PS50885"/>
    </source>
</evidence>
<feature type="domain" description="Histidine kinase" evidence="12">
    <location>
        <begin position="290"/>
        <end position="491"/>
    </location>
</feature>
<dbReference type="PROSITE" id="PS50885">
    <property type="entry name" value="HAMP"/>
    <property type="match status" value="1"/>
</dbReference>
<dbReference type="InterPro" id="IPR036890">
    <property type="entry name" value="HATPase_C_sf"/>
</dbReference>
<evidence type="ECO:0000256" key="5">
    <source>
        <dbReference type="ARBA" id="ARBA00022679"/>
    </source>
</evidence>
<gene>
    <name evidence="14" type="primary">phoQ</name>
    <name evidence="14" type="ORF">AW10_02283</name>
</gene>
<reference evidence="14 15" key="1">
    <citation type="submission" date="2014-02" db="EMBL/GenBank/DDBJ databases">
        <title>Expanding our view of genomic diversity in Candidatus Accumulibacter clades.</title>
        <authorList>
            <person name="Skennerton C.T."/>
            <person name="Barr J.J."/>
            <person name="Slater F.R."/>
            <person name="Bond P.L."/>
            <person name="Tyson G.W."/>
        </authorList>
    </citation>
    <scope>NUCLEOTIDE SEQUENCE [LARGE SCALE GENOMIC DNA]</scope>
    <source>
        <strain evidence="15">BA-92</strain>
    </source>
</reference>
<dbReference type="PANTHER" id="PTHR45436:SF5">
    <property type="entry name" value="SENSOR HISTIDINE KINASE TRCS"/>
    <property type="match status" value="1"/>
</dbReference>
<feature type="transmembrane region" description="Helical" evidence="11">
    <location>
        <begin position="210"/>
        <end position="237"/>
    </location>
</feature>
<dbReference type="InterPro" id="IPR003594">
    <property type="entry name" value="HATPase_dom"/>
</dbReference>
<evidence type="ECO:0000313" key="15">
    <source>
        <dbReference type="Proteomes" id="UP000021816"/>
    </source>
</evidence>
<evidence type="ECO:0000256" key="10">
    <source>
        <dbReference type="ARBA" id="ARBA00023136"/>
    </source>
</evidence>
<dbReference type="Proteomes" id="UP000021816">
    <property type="component" value="Unassembled WGS sequence"/>
</dbReference>
<evidence type="ECO:0000256" key="8">
    <source>
        <dbReference type="ARBA" id="ARBA00022989"/>
    </source>
</evidence>
<dbReference type="AlphaFoldDB" id="A0A011PRS2"/>
<dbReference type="EMBL" id="JEMX01000052">
    <property type="protein sequence ID" value="EXI79550.1"/>
    <property type="molecule type" value="Genomic_DNA"/>
</dbReference>
<dbReference type="GO" id="GO:0004673">
    <property type="term" value="F:protein histidine kinase activity"/>
    <property type="evidence" value="ECO:0007669"/>
    <property type="project" value="UniProtKB-EC"/>
</dbReference>
<keyword evidence="10 11" id="KW-0472">Membrane</keyword>
<evidence type="ECO:0000313" key="14">
    <source>
        <dbReference type="EMBL" id="EXI79550.1"/>
    </source>
</evidence>
<dbReference type="EC" id="2.7.13.3" evidence="3"/>
<evidence type="ECO:0000256" key="11">
    <source>
        <dbReference type="SAM" id="Phobius"/>
    </source>
</evidence>
<evidence type="ECO:0000259" key="12">
    <source>
        <dbReference type="PROSITE" id="PS50109"/>
    </source>
</evidence>
<dbReference type="PANTHER" id="PTHR45436">
    <property type="entry name" value="SENSOR HISTIDINE KINASE YKOH"/>
    <property type="match status" value="1"/>
</dbReference>
<proteinExistence type="predicted"/>
<protein>
    <recommendedName>
        <fullName evidence="3">histidine kinase</fullName>
        <ecNumber evidence="3">2.7.13.3</ecNumber>
    </recommendedName>
</protein>
<dbReference type="SMART" id="SM00387">
    <property type="entry name" value="HATPase_c"/>
    <property type="match status" value="1"/>
</dbReference>
<dbReference type="InterPro" id="IPR003660">
    <property type="entry name" value="HAMP_dom"/>
</dbReference>
<accession>A0A011PRS2</accession>
<feature type="domain" description="HAMP" evidence="13">
    <location>
        <begin position="231"/>
        <end position="282"/>
    </location>
</feature>
<dbReference type="Gene3D" id="3.30.565.10">
    <property type="entry name" value="Histidine kinase-like ATPase, C-terminal domain"/>
    <property type="match status" value="1"/>
</dbReference>
<dbReference type="PROSITE" id="PS50109">
    <property type="entry name" value="HIS_KIN"/>
    <property type="match status" value="1"/>
</dbReference>
<dbReference type="PRINTS" id="PR00344">
    <property type="entry name" value="BCTRLSENSOR"/>
</dbReference>
<dbReference type="PATRIC" id="fig|1454003.3.peg.2330"/>
<evidence type="ECO:0000256" key="7">
    <source>
        <dbReference type="ARBA" id="ARBA00022777"/>
    </source>
</evidence>
<dbReference type="STRING" id="1454003.AW10_02283"/>
<dbReference type="InterPro" id="IPR050428">
    <property type="entry name" value="TCS_sensor_his_kinase"/>
</dbReference>
<comment type="catalytic activity">
    <reaction evidence="1">
        <text>ATP + protein L-histidine = ADP + protein N-phospho-L-histidine.</text>
        <dbReference type="EC" id="2.7.13.3"/>
    </reaction>
</comment>
<evidence type="ECO:0000256" key="1">
    <source>
        <dbReference type="ARBA" id="ARBA00000085"/>
    </source>
</evidence>
<organism evidence="14 15">
    <name type="scientific">Candidatus Accumulibacter appositus</name>
    <dbReference type="NCBI Taxonomy" id="1454003"/>
    <lineage>
        <taxon>Bacteria</taxon>
        <taxon>Pseudomonadati</taxon>
        <taxon>Pseudomonadota</taxon>
        <taxon>Betaproteobacteria</taxon>
        <taxon>Candidatus Accumulibacter</taxon>
    </lineage>
</organism>
<comment type="subcellular location">
    <subcellularLocation>
        <location evidence="2">Membrane</location>
    </subcellularLocation>
</comment>
<evidence type="ECO:0000256" key="4">
    <source>
        <dbReference type="ARBA" id="ARBA00022553"/>
    </source>
</evidence>
<keyword evidence="5 14" id="KW-0808">Transferase</keyword>
<feature type="transmembrane region" description="Helical" evidence="11">
    <location>
        <begin position="20"/>
        <end position="39"/>
    </location>
</feature>
<dbReference type="GO" id="GO:0005886">
    <property type="term" value="C:plasma membrane"/>
    <property type="evidence" value="ECO:0007669"/>
    <property type="project" value="TreeGrafter"/>
</dbReference>